<organism evidence="2">
    <name type="scientific">Kwoniella dejecticola CBS 10117</name>
    <dbReference type="NCBI Taxonomy" id="1296121"/>
    <lineage>
        <taxon>Eukaryota</taxon>
        <taxon>Fungi</taxon>
        <taxon>Dikarya</taxon>
        <taxon>Basidiomycota</taxon>
        <taxon>Agaricomycotina</taxon>
        <taxon>Tremellomycetes</taxon>
        <taxon>Tremellales</taxon>
        <taxon>Cryptococcaceae</taxon>
        <taxon>Kwoniella</taxon>
    </lineage>
</organism>
<feature type="compositionally biased region" description="Polar residues" evidence="1">
    <location>
        <begin position="14"/>
        <end position="29"/>
    </location>
</feature>
<name>A0A1A5ZVD8_9TREE</name>
<evidence type="ECO:0000313" key="4">
    <source>
        <dbReference type="Proteomes" id="UP000078595"/>
    </source>
</evidence>
<reference evidence="3" key="3">
    <citation type="submission" date="2024-02" db="EMBL/GenBank/DDBJ databases">
        <title>Comparative genomics of Cryptococcus and Kwoniella reveals pathogenesis evolution and contrasting modes of karyotype evolution via chromosome fusion or intercentromeric recombination.</title>
        <authorList>
            <person name="Coelho M.A."/>
            <person name="David-Palma M."/>
            <person name="Shea T."/>
            <person name="Bowers K."/>
            <person name="McGinley-Smith S."/>
            <person name="Mohammad A.W."/>
            <person name="Gnirke A."/>
            <person name="Yurkov A.M."/>
            <person name="Nowrousian M."/>
            <person name="Sun S."/>
            <person name="Cuomo C.A."/>
            <person name="Heitman J."/>
        </authorList>
    </citation>
    <scope>NUCLEOTIDE SEQUENCE</scope>
    <source>
        <strain evidence="3">CBS 10117</strain>
    </source>
</reference>
<dbReference type="RefSeq" id="XP_018259617.1">
    <property type="nucleotide sequence ID" value="XM_018410949.1"/>
</dbReference>
<sequence>MSLNFYNPVRSLKESQATPSSHDVQSENSRLQEINESLRATLASLRNDKSRLSADFDRSIQTIASLSQRIDSLERDKRMLKSRATFMNPDIASLAAENDFQHQLIQEYEQYFREKQLFASSCQNLTHTQDCSKRIRAELAFIQKRQLYLASRKYLLKTLLDHELNTSDGGDAATV</sequence>
<dbReference type="AlphaFoldDB" id="A0A1A5ZVD8"/>
<dbReference type="Proteomes" id="UP000078595">
    <property type="component" value="Chromosome 10"/>
</dbReference>
<accession>A0A1A5ZVD8</accession>
<evidence type="ECO:0000313" key="2">
    <source>
        <dbReference type="EMBL" id="OBR81775.1"/>
    </source>
</evidence>
<keyword evidence="4" id="KW-1185">Reference proteome</keyword>
<reference evidence="3" key="2">
    <citation type="submission" date="2013-07" db="EMBL/GenBank/DDBJ databases">
        <authorList>
            <consortium name="The Broad Institute Genome Sequencing Platform"/>
            <person name="Cuomo C."/>
            <person name="Litvintseva A."/>
            <person name="Chen Y."/>
            <person name="Heitman J."/>
            <person name="Sun S."/>
            <person name="Springer D."/>
            <person name="Dromer F."/>
            <person name="Young S.K."/>
            <person name="Zeng Q."/>
            <person name="Gargeya S."/>
            <person name="Fitzgerald M."/>
            <person name="Abouelleil A."/>
            <person name="Alvarado L."/>
            <person name="Berlin A.M."/>
            <person name="Chapman S.B."/>
            <person name="Dewar J."/>
            <person name="Goldberg J."/>
            <person name="Griggs A."/>
            <person name="Gujja S."/>
            <person name="Hansen M."/>
            <person name="Howarth C."/>
            <person name="Imamovic A."/>
            <person name="Larimer J."/>
            <person name="McCowan C."/>
            <person name="Murphy C."/>
            <person name="Pearson M."/>
            <person name="Priest M."/>
            <person name="Roberts A."/>
            <person name="Saif S."/>
            <person name="Shea T."/>
            <person name="Sykes S."/>
            <person name="Wortman J."/>
            <person name="Nusbaum C."/>
            <person name="Birren B."/>
        </authorList>
    </citation>
    <scope>NUCLEOTIDE SEQUENCE</scope>
    <source>
        <strain evidence="3">CBS 10117</strain>
    </source>
</reference>
<protein>
    <submittedName>
        <fullName evidence="2">Uncharacterized protein</fullName>
    </submittedName>
</protein>
<dbReference type="VEuPathDB" id="FungiDB:I303_07685"/>
<feature type="region of interest" description="Disordered" evidence="1">
    <location>
        <begin position="1"/>
        <end position="29"/>
    </location>
</feature>
<gene>
    <name evidence="2" type="ORF">I303_07685</name>
    <name evidence="3" type="ORF">I303_107676</name>
</gene>
<reference evidence="2" key="1">
    <citation type="submission" date="2013-07" db="EMBL/GenBank/DDBJ databases">
        <title>The Genome Sequence of Cryptococcus dejecticola CBS10117.</title>
        <authorList>
            <consortium name="The Broad Institute Genome Sequencing Platform"/>
            <person name="Cuomo C."/>
            <person name="Litvintseva A."/>
            <person name="Chen Y."/>
            <person name="Heitman J."/>
            <person name="Sun S."/>
            <person name="Springer D."/>
            <person name="Dromer F."/>
            <person name="Young S.K."/>
            <person name="Zeng Q."/>
            <person name="Gargeya S."/>
            <person name="Fitzgerald M."/>
            <person name="Abouelleil A."/>
            <person name="Alvarado L."/>
            <person name="Berlin A.M."/>
            <person name="Chapman S.B."/>
            <person name="Dewar J."/>
            <person name="Goldberg J."/>
            <person name="Griggs A."/>
            <person name="Gujja S."/>
            <person name="Hansen M."/>
            <person name="Howarth C."/>
            <person name="Imamovic A."/>
            <person name="Larimer J."/>
            <person name="McCowan C."/>
            <person name="Murphy C."/>
            <person name="Pearson M."/>
            <person name="Priest M."/>
            <person name="Roberts A."/>
            <person name="Saif S."/>
            <person name="Shea T."/>
            <person name="Sykes S."/>
            <person name="Wortman J."/>
            <person name="Nusbaum C."/>
            <person name="Birren B."/>
        </authorList>
    </citation>
    <scope>NUCLEOTIDE SEQUENCE [LARGE SCALE GENOMIC DNA]</scope>
    <source>
        <strain evidence="2">CBS 10117</strain>
    </source>
</reference>
<dbReference type="KEGG" id="kdj:28971384"/>
<dbReference type="EMBL" id="KI894036">
    <property type="protein sequence ID" value="OBR81775.1"/>
    <property type="molecule type" value="Genomic_DNA"/>
</dbReference>
<evidence type="ECO:0000313" key="3">
    <source>
        <dbReference type="EMBL" id="WWC65062.1"/>
    </source>
</evidence>
<proteinExistence type="predicted"/>
<evidence type="ECO:0000256" key="1">
    <source>
        <dbReference type="SAM" id="MobiDB-lite"/>
    </source>
</evidence>
<dbReference type="EMBL" id="CP144539">
    <property type="protein sequence ID" value="WWC65062.1"/>
    <property type="molecule type" value="Genomic_DNA"/>
</dbReference>
<dbReference type="GeneID" id="28971384"/>